<evidence type="ECO:0000313" key="2">
    <source>
        <dbReference type="EMBL" id="SEK57499.1"/>
    </source>
</evidence>
<feature type="compositionally biased region" description="Basic residues" evidence="1">
    <location>
        <begin position="51"/>
        <end position="62"/>
    </location>
</feature>
<name>A0A1H7I4N9_9ACTN</name>
<protein>
    <submittedName>
        <fullName evidence="2">Uncharacterized protein</fullName>
    </submittedName>
</protein>
<feature type="compositionally biased region" description="Polar residues" evidence="1">
    <location>
        <begin position="1"/>
        <end position="10"/>
    </location>
</feature>
<dbReference type="Proteomes" id="UP000198953">
    <property type="component" value="Unassembled WGS sequence"/>
</dbReference>
<gene>
    <name evidence="2" type="ORF">SAMN05660976_00690</name>
</gene>
<keyword evidence="3" id="KW-1185">Reference proteome</keyword>
<evidence type="ECO:0000313" key="3">
    <source>
        <dbReference type="Proteomes" id="UP000198953"/>
    </source>
</evidence>
<feature type="compositionally biased region" description="Basic residues" evidence="1">
    <location>
        <begin position="84"/>
        <end position="96"/>
    </location>
</feature>
<sequence length="272" mass="29621">MSARPSTASVAYQGRNRDLPARVLPAHHSTPAQRGGIVTDPTPSPGPARGGRARHGRSRHRLQLTARGRAAADWAGHRQLPDHPRRRPRRVRRITRPARTWTPSGRRSAWPGSRSRPASPAPQSSPHGPATPSPVGRYRYRPAVDARPGHHPPVARPAGRGRRRARTHPCPLLPPPGRLRPRCAPHPGRAARHAARHPWPAGRPALDADGAGLPRRPLARQPTSCGPATPYRPCSTSGRRTRSCRRLLGSVGLLAILQAVDADHSLIAWWPD</sequence>
<accession>A0A1H7I4N9</accession>
<organism evidence="2 3">
    <name type="scientific">Nonomuraea pusilla</name>
    <dbReference type="NCBI Taxonomy" id="46177"/>
    <lineage>
        <taxon>Bacteria</taxon>
        <taxon>Bacillati</taxon>
        <taxon>Actinomycetota</taxon>
        <taxon>Actinomycetes</taxon>
        <taxon>Streptosporangiales</taxon>
        <taxon>Streptosporangiaceae</taxon>
        <taxon>Nonomuraea</taxon>
    </lineage>
</organism>
<dbReference type="AlphaFoldDB" id="A0A1H7I4N9"/>
<proteinExistence type="predicted"/>
<dbReference type="STRING" id="46177.SAMN05660976_00690"/>
<feature type="compositionally biased region" description="Basic residues" evidence="1">
    <location>
        <begin position="179"/>
        <end position="196"/>
    </location>
</feature>
<feature type="compositionally biased region" description="Low complexity" evidence="1">
    <location>
        <begin position="97"/>
        <end position="130"/>
    </location>
</feature>
<dbReference type="EMBL" id="FOBF01000002">
    <property type="protein sequence ID" value="SEK57499.1"/>
    <property type="molecule type" value="Genomic_DNA"/>
</dbReference>
<evidence type="ECO:0000256" key="1">
    <source>
        <dbReference type="SAM" id="MobiDB-lite"/>
    </source>
</evidence>
<reference evidence="2 3" key="1">
    <citation type="submission" date="2016-10" db="EMBL/GenBank/DDBJ databases">
        <authorList>
            <person name="de Groot N.N."/>
        </authorList>
    </citation>
    <scope>NUCLEOTIDE SEQUENCE [LARGE SCALE GENOMIC DNA]</scope>
    <source>
        <strain evidence="2 3">DSM 43357</strain>
    </source>
</reference>
<feature type="region of interest" description="Disordered" evidence="1">
    <location>
        <begin position="1"/>
        <end position="239"/>
    </location>
</feature>